<dbReference type="STRING" id="658457.SAMN05216601_112104"/>
<keyword evidence="3" id="KW-0946">Virion</keyword>
<reference evidence="3 4" key="1">
    <citation type="submission" date="2016-10" db="EMBL/GenBank/DDBJ databases">
        <authorList>
            <person name="de Groot N.N."/>
        </authorList>
    </citation>
    <scope>NUCLEOTIDE SEQUENCE [LARGE SCALE GENOMIC DNA]</scope>
    <source>
        <strain evidence="3 4">CCUG 59231</strain>
    </source>
</reference>
<dbReference type="PANTHER" id="PTHR37089">
    <property type="entry name" value="PROTEIN U-RELATED"/>
    <property type="match status" value="1"/>
</dbReference>
<protein>
    <submittedName>
        <fullName evidence="3">Spore coat protein U (SCPU) domain-containing protein</fullName>
    </submittedName>
</protein>
<gene>
    <name evidence="3" type="ORF">SAMN05216601_112104</name>
</gene>
<dbReference type="SMART" id="SM00972">
    <property type="entry name" value="SCPU"/>
    <property type="match status" value="2"/>
</dbReference>
<name>A0A1I5QLY1_9GAMM</name>
<keyword evidence="1" id="KW-0732">Signal</keyword>
<dbReference type="OrthoDB" id="8901110at2"/>
<keyword evidence="3" id="KW-0167">Capsid protein</keyword>
<evidence type="ECO:0000313" key="4">
    <source>
        <dbReference type="Proteomes" id="UP000182400"/>
    </source>
</evidence>
<evidence type="ECO:0000313" key="3">
    <source>
        <dbReference type="EMBL" id="SFP47232.1"/>
    </source>
</evidence>
<feature type="domain" description="Spore coat protein U/FanG" evidence="2">
    <location>
        <begin position="192"/>
        <end position="316"/>
    </location>
</feature>
<proteinExistence type="predicted"/>
<dbReference type="Proteomes" id="UP000182400">
    <property type="component" value="Unassembled WGS sequence"/>
</dbReference>
<sequence length="322" mass="33910">MIRWLLTCTLLLCSALASIPAHACSTYAGGAVNLGTTNSLSLRTTQQQAAAGAGLACPGLLQVLAGAYVRVTLQNAGPLALQDGQGNQIPFQVFQDAGYNQALTAGQPQQLGAINLLALGGSSTAIGLYFRTNPGPNVPAGTYTATVTLRWDWAICTVGALNICAWNRSPGLTQNCVVICGAPTNWGTGSLATLTITLVVSKACRIDTLPNVDFGANALISQFSAQQRTFSVTCTNTEGYTLSFDNGQNYQAPWRRLRNGSQYIRYNLYYSGSSLIWNAASPLTASGTGNSQSFSYQAILDPGQANAPVGVYTDDVLLIISY</sequence>
<dbReference type="RefSeq" id="WP_074941030.1">
    <property type="nucleotide sequence ID" value="NZ_FOWP01000012.1"/>
</dbReference>
<dbReference type="AlphaFoldDB" id="A0A1I5QLY1"/>
<evidence type="ECO:0000259" key="2">
    <source>
        <dbReference type="Pfam" id="PF05229"/>
    </source>
</evidence>
<dbReference type="PANTHER" id="PTHR37089:SF1">
    <property type="entry name" value="MEMBRANE PROTEIN"/>
    <property type="match status" value="1"/>
</dbReference>
<feature type="chain" id="PRO_5010333295" evidence="1">
    <location>
        <begin position="24"/>
        <end position="322"/>
    </location>
</feature>
<dbReference type="EMBL" id="FOWP01000012">
    <property type="protein sequence ID" value="SFP47232.1"/>
    <property type="molecule type" value="Genomic_DNA"/>
</dbReference>
<dbReference type="InterPro" id="IPR007893">
    <property type="entry name" value="Spore_coat_U/FanG"/>
</dbReference>
<feature type="domain" description="Spore coat protein U/FanG" evidence="2">
    <location>
        <begin position="21"/>
        <end position="149"/>
    </location>
</feature>
<dbReference type="InterPro" id="IPR053167">
    <property type="entry name" value="Spore_coat_component"/>
</dbReference>
<dbReference type="Pfam" id="PF05229">
    <property type="entry name" value="SCPU"/>
    <property type="match status" value="2"/>
</dbReference>
<accession>A0A1I5QLY1</accession>
<organism evidence="3 4">
    <name type="scientific">Ectopseudomonas composti</name>
    <dbReference type="NCBI Taxonomy" id="658457"/>
    <lineage>
        <taxon>Bacteria</taxon>
        <taxon>Pseudomonadati</taxon>
        <taxon>Pseudomonadota</taxon>
        <taxon>Gammaproteobacteria</taxon>
        <taxon>Pseudomonadales</taxon>
        <taxon>Pseudomonadaceae</taxon>
        <taxon>Ectopseudomonas</taxon>
    </lineage>
</organism>
<feature type="signal peptide" evidence="1">
    <location>
        <begin position="1"/>
        <end position="23"/>
    </location>
</feature>
<evidence type="ECO:0000256" key="1">
    <source>
        <dbReference type="SAM" id="SignalP"/>
    </source>
</evidence>